<keyword evidence="2" id="KW-0808">Transferase</keyword>
<dbReference type="GO" id="GO:0008168">
    <property type="term" value="F:methyltransferase activity"/>
    <property type="evidence" value="ECO:0007669"/>
    <property type="project" value="UniProtKB-KW"/>
</dbReference>
<organism evidence="2 3">
    <name type="scientific">Nonomuraea jiangxiensis</name>
    <dbReference type="NCBI Taxonomy" id="633440"/>
    <lineage>
        <taxon>Bacteria</taxon>
        <taxon>Bacillati</taxon>
        <taxon>Actinomycetota</taxon>
        <taxon>Actinomycetes</taxon>
        <taxon>Streptosporangiales</taxon>
        <taxon>Streptosporangiaceae</taxon>
        <taxon>Nonomuraea</taxon>
    </lineage>
</organism>
<keyword evidence="3" id="KW-1185">Reference proteome</keyword>
<evidence type="ECO:0000313" key="3">
    <source>
        <dbReference type="Proteomes" id="UP000199202"/>
    </source>
</evidence>
<dbReference type="Pfam" id="PF06983">
    <property type="entry name" value="3-dmu-9_3-mt"/>
    <property type="match status" value="1"/>
</dbReference>
<dbReference type="OrthoDB" id="9795306at2"/>
<reference evidence="2 3" key="1">
    <citation type="submission" date="2016-10" db="EMBL/GenBank/DDBJ databases">
        <authorList>
            <person name="de Groot N.N."/>
        </authorList>
    </citation>
    <scope>NUCLEOTIDE SEQUENCE [LARGE SCALE GENOMIC DNA]</scope>
    <source>
        <strain evidence="2 3">CGMCC 4.6533</strain>
    </source>
</reference>
<feature type="domain" description="PhnB-like" evidence="1">
    <location>
        <begin position="3"/>
        <end position="129"/>
    </location>
</feature>
<dbReference type="SUPFAM" id="SSF54593">
    <property type="entry name" value="Glyoxalase/Bleomycin resistance protein/Dihydroxybiphenyl dioxygenase"/>
    <property type="match status" value="1"/>
</dbReference>
<dbReference type="PANTHER" id="PTHR33990">
    <property type="entry name" value="PROTEIN YJDN-RELATED"/>
    <property type="match status" value="1"/>
</dbReference>
<protein>
    <submittedName>
        <fullName evidence="2">Glyoxalase superfamily enzyme, possibly 3-demethylubiquinone-9 3-methyltransferase</fullName>
    </submittedName>
</protein>
<dbReference type="InterPro" id="IPR009725">
    <property type="entry name" value="3_dmu_93_MTrfase"/>
</dbReference>
<dbReference type="STRING" id="633440.SAMN05421869_10550"/>
<dbReference type="PIRSF" id="PIRSF021700">
    <property type="entry name" value="3_dmu_93_MTrfase"/>
    <property type="match status" value="1"/>
</dbReference>
<name>A0A1G8JCB8_9ACTN</name>
<dbReference type="InterPro" id="IPR029068">
    <property type="entry name" value="Glyas_Bleomycin-R_OHBP_Dase"/>
</dbReference>
<dbReference type="RefSeq" id="WP_090931097.1">
    <property type="nucleotide sequence ID" value="NZ_FNDJ01000005.1"/>
</dbReference>
<dbReference type="CDD" id="cd06588">
    <property type="entry name" value="PhnB_like"/>
    <property type="match status" value="1"/>
</dbReference>
<dbReference type="InterPro" id="IPR028973">
    <property type="entry name" value="PhnB-like"/>
</dbReference>
<gene>
    <name evidence="2" type="ORF">SAMN05421869_10550</name>
</gene>
<dbReference type="GO" id="GO:0032259">
    <property type="term" value="P:methylation"/>
    <property type="evidence" value="ECO:0007669"/>
    <property type="project" value="UniProtKB-KW"/>
</dbReference>
<keyword evidence="2" id="KW-0489">Methyltransferase</keyword>
<dbReference type="Gene3D" id="3.30.720.110">
    <property type="match status" value="1"/>
</dbReference>
<dbReference type="AlphaFoldDB" id="A0A1G8JCB8"/>
<dbReference type="Proteomes" id="UP000199202">
    <property type="component" value="Unassembled WGS sequence"/>
</dbReference>
<accession>A0A1G8JCB8</accession>
<keyword evidence="2" id="KW-0830">Ubiquinone</keyword>
<dbReference type="EMBL" id="FNDJ01000005">
    <property type="protein sequence ID" value="SDI28924.1"/>
    <property type="molecule type" value="Genomic_DNA"/>
</dbReference>
<dbReference type="Gene3D" id="3.30.720.100">
    <property type="match status" value="1"/>
</dbReference>
<dbReference type="PANTHER" id="PTHR33990:SF4">
    <property type="entry name" value="PHNB-LIKE DOMAIN-CONTAINING PROTEIN"/>
    <property type="match status" value="1"/>
</dbReference>
<evidence type="ECO:0000313" key="2">
    <source>
        <dbReference type="EMBL" id="SDI28924.1"/>
    </source>
</evidence>
<evidence type="ECO:0000259" key="1">
    <source>
        <dbReference type="Pfam" id="PF06983"/>
    </source>
</evidence>
<sequence>MSQKVATFLMFQNGDAEEAMTFYVSLFDDAKVVTLTHYGPGEDGVEGKVKQGLFTLAGQEYMCFDSGPRHGFTFTPSMSLFVTCDTEADLDRLYAALAEGGGELMPLGSYGFSTKFGWVADRFGVSWQLNLP</sequence>
<proteinExistence type="predicted"/>